<evidence type="ECO:0000256" key="9">
    <source>
        <dbReference type="ARBA" id="ARBA00023317"/>
    </source>
</evidence>
<name>A0A1J4VBW7_9BACT</name>
<dbReference type="SUPFAM" id="SSF56276">
    <property type="entry name" value="S-adenosylmethionine decarboxylase"/>
    <property type="match status" value="1"/>
</dbReference>
<keyword evidence="6" id="KW-0865">Zymogen</keyword>
<evidence type="ECO:0000256" key="8">
    <source>
        <dbReference type="ARBA" id="ARBA00023270"/>
    </source>
</evidence>
<keyword evidence="4" id="KW-0745">Spermidine biosynthesis</keyword>
<keyword evidence="2" id="KW-0210">Decarboxylase</keyword>
<evidence type="ECO:0008006" key="12">
    <source>
        <dbReference type="Google" id="ProtNLM"/>
    </source>
</evidence>
<reference evidence="10 11" key="1">
    <citation type="journal article" date="2016" name="Environ. Microbiol.">
        <title>Genomic resolution of a cold subsurface aquifer community provides metabolic insights for novel microbes adapted to high CO concentrations.</title>
        <authorList>
            <person name="Probst A.J."/>
            <person name="Castelle C.J."/>
            <person name="Singh A."/>
            <person name="Brown C.T."/>
            <person name="Anantharaman K."/>
            <person name="Sharon I."/>
            <person name="Hug L.A."/>
            <person name="Burstein D."/>
            <person name="Emerson J.B."/>
            <person name="Thomas B.C."/>
            <person name="Banfield J.F."/>
        </authorList>
    </citation>
    <scope>NUCLEOTIDE SEQUENCE [LARGE SCALE GENOMIC DNA]</scope>
    <source>
        <strain evidence="10">CG1_02_47_685</strain>
    </source>
</reference>
<evidence type="ECO:0000256" key="5">
    <source>
        <dbReference type="ARBA" id="ARBA00023115"/>
    </source>
</evidence>
<sequence>MNYKEMVNKNFWGQTLSVDMSHCDMKKFSKSSLAKFCKELCHKIKMEREGSAIVKRFGEGNLLGNSAVQFIKTSSITIHADEVYNRIFIDVFSCKKFDKNVARDFCKNYFAAKKVKSRNYYRV</sequence>
<evidence type="ECO:0000256" key="6">
    <source>
        <dbReference type="ARBA" id="ARBA00023145"/>
    </source>
</evidence>
<accession>A0A1J4VBW7</accession>
<keyword evidence="3" id="KW-0068">Autocatalytic cleavage</keyword>
<evidence type="ECO:0000256" key="4">
    <source>
        <dbReference type="ARBA" id="ARBA00023066"/>
    </source>
</evidence>
<dbReference type="GO" id="GO:0008295">
    <property type="term" value="P:spermidine biosynthetic process"/>
    <property type="evidence" value="ECO:0007669"/>
    <property type="project" value="UniProtKB-KW"/>
</dbReference>
<gene>
    <name evidence="10" type="ORF">AUJ44_00090</name>
</gene>
<dbReference type="AlphaFoldDB" id="A0A1J4VBW7"/>
<keyword evidence="8" id="KW-0704">Schiff base</keyword>
<dbReference type="Gene3D" id="3.60.90.10">
    <property type="entry name" value="S-adenosylmethionine decarboxylase"/>
    <property type="match status" value="1"/>
</dbReference>
<dbReference type="EMBL" id="MNVO01000002">
    <property type="protein sequence ID" value="OIO33571.1"/>
    <property type="molecule type" value="Genomic_DNA"/>
</dbReference>
<evidence type="ECO:0000313" key="10">
    <source>
        <dbReference type="EMBL" id="OIO33571.1"/>
    </source>
</evidence>
<dbReference type="Pfam" id="PF02675">
    <property type="entry name" value="AdoMet_dc"/>
    <property type="match status" value="1"/>
</dbReference>
<evidence type="ECO:0000256" key="7">
    <source>
        <dbReference type="ARBA" id="ARBA00023239"/>
    </source>
</evidence>
<keyword evidence="7" id="KW-0456">Lyase</keyword>
<dbReference type="InterPro" id="IPR003826">
    <property type="entry name" value="AdoMetDC_fam_prok"/>
</dbReference>
<proteinExistence type="predicted"/>
<evidence type="ECO:0000313" key="11">
    <source>
        <dbReference type="Proteomes" id="UP000183206"/>
    </source>
</evidence>
<dbReference type="GO" id="GO:0004014">
    <property type="term" value="F:adenosylmethionine decarboxylase activity"/>
    <property type="evidence" value="ECO:0007669"/>
    <property type="project" value="InterPro"/>
</dbReference>
<dbReference type="STRING" id="1805282.AUJ44_00090"/>
<dbReference type="InterPro" id="IPR016067">
    <property type="entry name" value="S-AdoMet_deCO2ase_core"/>
</dbReference>
<dbReference type="Proteomes" id="UP000183206">
    <property type="component" value="Unassembled WGS sequence"/>
</dbReference>
<evidence type="ECO:0000256" key="2">
    <source>
        <dbReference type="ARBA" id="ARBA00022793"/>
    </source>
</evidence>
<evidence type="ECO:0000256" key="1">
    <source>
        <dbReference type="ARBA" id="ARBA00001928"/>
    </source>
</evidence>
<organism evidence="10 11">
    <name type="scientific">Candidatus Nomurabacteria bacterium CG1_02_47_685</name>
    <dbReference type="NCBI Taxonomy" id="1805282"/>
    <lineage>
        <taxon>Bacteria</taxon>
        <taxon>Candidatus Nomuraibacteriota</taxon>
    </lineage>
</organism>
<keyword evidence="9" id="KW-0670">Pyruvate</keyword>
<comment type="caution">
    <text evidence="10">The sequence shown here is derived from an EMBL/GenBank/DDBJ whole genome shotgun (WGS) entry which is preliminary data.</text>
</comment>
<keyword evidence="5" id="KW-0620">Polyamine biosynthesis</keyword>
<evidence type="ECO:0000256" key="3">
    <source>
        <dbReference type="ARBA" id="ARBA00022813"/>
    </source>
</evidence>
<protein>
    <recommendedName>
        <fullName evidence="12">S-adenosylmethionine decarboxylase</fullName>
    </recommendedName>
</protein>
<comment type="cofactor">
    <cofactor evidence="1">
        <name>pyruvate</name>
        <dbReference type="ChEBI" id="CHEBI:15361"/>
    </cofactor>
</comment>